<evidence type="ECO:0000259" key="2">
    <source>
        <dbReference type="Pfam" id="PF02714"/>
    </source>
</evidence>
<reference evidence="5 6" key="1">
    <citation type="submission" date="2019-06" db="EMBL/GenBank/DDBJ databases">
        <title>Genome Sequence of the Brown Rot Fungal Pathogen Monilinia laxa.</title>
        <authorList>
            <person name="De Miccolis Angelini R.M."/>
            <person name="Landi L."/>
            <person name="Abate D."/>
            <person name="Pollastro S."/>
            <person name="Romanazzi G."/>
            <person name="Faretra F."/>
        </authorList>
    </citation>
    <scope>NUCLEOTIDE SEQUENCE [LARGE SCALE GENOMIC DNA]</scope>
    <source>
        <strain evidence="5 6">Mlax316</strain>
    </source>
</reference>
<keyword evidence="1" id="KW-1133">Transmembrane helix</keyword>
<evidence type="ECO:0000259" key="3">
    <source>
        <dbReference type="Pfam" id="PF12621"/>
    </source>
</evidence>
<feature type="transmembrane region" description="Helical" evidence="1">
    <location>
        <begin position="205"/>
        <end position="232"/>
    </location>
</feature>
<feature type="transmembrane region" description="Helical" evidence="1">
    <location>
        <begin position="297"/>
        <end position="322"/>
    </location>
</feature>
<dbReference type="OrthoDB" id="1076608at2759"/>
<dbReference type="InterPro" id="IPR027815">
    <property type="entry name" value="CSC1/OSCA1-like_cyt"/>
</dbReference>
<keyword evidence="6" id="KW-1185">Reference proteome</keyword>
<name>A0A5N6KBQ0_MONLA</name>
<dbReference type="Proteomes" id="UP000326757">
    <property type="component" value="Unassembled WGS sequence"/>
</dbReference>
<feature type="domain" description="CSC1/OSCA1-like cytosolic" evidence="4">
    <location>
        <begin position="12"/>
        <end position="193"/>
    </location>
</feature>
<accession>A0A5N6KBQ0</accession>
<dbReference type="Pfam" id="PF02714">
    <property type="entry name" value="RSN1_7TM"/>
    <property type="match status" value="1"/>
</dbReference>
<keyword evidence="1" id="KW-0812">Transmembrane</keyword>
<protein>
    <recommendedName>
        <fullName evidence="7">CSC1/OSCA1-like 7TM region domain-containing protein</fullName>
    </recommendedName>
</protein>
<evidence type="ECO:0000259" key="4">
    <source>
        <dbReference type="Pfam" id="PF14703"/>
    </source>
</evidence>
<feature type="domain" description="10TM putative phosphate transporter extracellular tail" evidence="3">
    <location>
        <begin position="592"/>
        <end position="658"/>
    </location>
</feature>
<evidence type="ECO:0000313" key="6">
    <source>
        <dbReference type="Proteomes" id="UP000326757"/>
    </source>
</evidence>
<comment type="caution">
    <text evidence="5">The sequence shown here is derived from an EMBL/GenBank/DDBJ whole genome shotgun (WGS) entry which is preliminary data.</text>
</comment>
<dbReference type="GO" id="GO:0005227">
    <property type="term" value="F:calcium-activated cation channel activity"/>
    <property type="evidence" value="ECO:0007669"/>
    <property type="project" value="InterPro"/>
</dbReference>
<dbReference type="Pfam" id="PF12621">
    <property type="entry name" value="PHM7_ext"/>
    <property type="match status" value="1"/>
</dbReference>
<dbReference type="InterPro" id="IPR045122">
    <property type="entry name" value="Csc1-like"/>
</dbReference>
<feature type="transmembrane region" description="Helical" evidence="1">
    <location>
        <begin position="342"/>
        <end position="371"/>
    </location>
</feature>
<dbReference type="Pfam" id="PF14703">
    <property type="entry name" value="PHM7_cyt"/>
    <property type="match status" value="1"/>
</dbReference>
<feature type="transmembrane region" description="Helical" evidence="1">
    <location>
        <begin position="485"/>
        <end position="502"/>
    </location>
</feature>
<dbReference type="InterPro" id="IPR022257">
    <property type="entry name" value="PHM7_ext"/>
</dbReference>
<feature type="transmembrane region" description="Helical" evidence="1">
    <location>
        <begin position="462"/>
        <end position="479"/>
    </location>
</feature>
<dbReference type="InterPro" id="IPR003864">
    <property type="entry name" value="CSC1/OSCA1-like_7TM"/>
</dbReference>
<dbReference type="GO" id="GO:0005886">
    <property type="term" value="C:plasma membrane"/>
    <property type="evidence" value="ECO:0007669"/>
    <property type="project" value="TreeGrafter"/>
</dbReference>
<feature type="domain" description="CSC1/OSCA1-like 7TM region" evidence="2">
    <location>
        <begin position="205"/>
        <end position="477"/>
    </location>
</feature>
<gene>
    <name evidence="5" type="ORF">EYC80_002745</name>
</gene>
<organism evidence="5 6">
    <name type="scientific">Monilinia laxa</name>
    <name type="common">Brown rot fungus</name>
    <name type="synonym">Sclerotinia laxa</name>
    <dbReference type="NCBI Taxonomy" id="61186"/>
    <lineage>
        <taxon>Eukaryota</taxon>
        <taxon>Fungi</taxon>
        <taxon>Dikarya</taxon>
        <taxon>Ascomycota</taxon>
        <taxon>Pezizomycotina</taxon>
        <taxon>Leotiomycetes</taxon>
        <taxon>Helotiales</taxon>
        <taxon>Sclerotiniaceae</taxon>
        <taxon>Monilinia</taxon>
    </lineage>
</organism>
<evidence type="ECO:0000256" key="1">
    <source>
        <dbReference type="SAM" id="Phobius"/>
    </source>
</evidence>
<sequence length="673" mass="75165">MLSPFNEGKISSRTVLFTSISEEYMNPMRLGEVLGGAFDRIWMVKDCKELTKKVEERDAIAIKLENAEIKLITAANDRRLKWEKKVAKAERKGNPIPERRGVDTQTRNISEWMKAKDRPTHRPGKIPFEGEKVDTIETQKQAIAGNEWRQIPAAFVEFRTQFHANESRRVWSARNQLEPRAIGVAPKEIIWENLEIKRNERVLRVFATGTFLTAMIIFWTVPVAVIGAISNINYLTAKVPFLSFINDISPVILGVITGLLPSVALSILMALVPIVCRWMGKLSGEVTTPAVELKCQNWYFAFQVIQVFIVTTFSSGAASAVSKIIQNPSSATTLLAQSLPKASNFFICYIIVQGLGIAAGNLINIGALFMLTIGGKFLDKSPRKMYNRYTTLAGLGWGSLYPKFCCLGVIAISYSCIAPLVLGFATIGFAILYLTVRYNMLFVLSNDVDTKGLSYAKALQQLMVGVYISEICLLGLFAINTTIGPIVLMGVFLVFTAIYHGAMRHTAKNLIMHIPQPAGDGQLSLFMSPAINVNDPAKPDDIPLTEVENHAQEPRDCTVDSEAFRNGLLFKFFDSQIFRTDWPDDKFTFHSQEAPIYGEDARTEAYFNPAMISPAPMVWIVKDVMNISAKEVEDTHRSIRISDAHATFNGLGDIEWDQERFDQVPIGEDKICY</sequence>
<feature type="transmembrane region" description="Helical" evidence="1">
    <location>
        <begin position="420"/>
        <end position="441"/>
    </location>
</feature>
<dbReference type="AlphaFoldDB" id="A0A5N6KBQ0"/>
<proteinExistence type="predicted"/>
<dbReference type="PANTHER" id="PTHR13018:SF26">
    <property type="entry name" value="DOMAIN PROTEIN, PUTATIVE (AFU_ORTHOLOGUE AFUA_5G10920)-RELATED"/>
    <property type="match status" value="1"/>
</dbReference>
<dbReference type="PANTHER" id="PTHR13018">
    <property type="entry name" value="PROBABLE MEMBRANE PROTEIN DUF221-RELATED"/>
    <property type="match status" value="1"/>
</dbReference>
<evidence type="ECO:0000313" key="5">
    <source>
        <dbReference type="EMBL" id="KAB8300817.1"/>
    </source>
</evidence>
<evidence type="ECO:0008006" key="7">
    <source>
        <dbReference type="Google" id="ProtNLM"/>
    </source>
</evidence>
<keyword evidence="1" id="KW-0472">Membrane</keyword>
<dbReference type="EMBL" id="VIGI01000004">
    <property type="protein sequence ID" value="KAB8300817.1"/>
    <property type="molecule type" value="Genomic_DNA"/>
</dbReference>
<feature type="transmembrane region" description="Helical" evidence="1">
    <location>
        <begin position="252"/>
        <end position="276"/>
    </location>
</feature>
<feature type="transmembrane region" description="Helical" evidence="1">
    <location>
        <begin position="392"/>
        <end position="414"/>
    </location>
</feature>